<keyword evidence="2" id="KW-0812">Transmembrane</keyword>
<keyword evidence="2" id="KW-1133">Transmembrane helix</keyword>
<feature type="transmembrane region" description="Helical" evidence="2">
    <location>
        <begin position="82"/>
        <end position="103"/>
    </location>
</feature>
<reference evidence="3" key="1">
    <citation type="submission" date="2011-09" db="EMBL/GenBank/DDBJ databases">
        <title>Complete sequence of Halovivax ruber XH-70.</title>
        <authorList>
            <consortium name="US DOE Joint Genome Institute"/>
            <person name="Lucas S."/>
            <person name="Han J."/>
            <person name="Lapidus A."/>
            <person name="Cheng J.-F."/>
            <person name="Goodwin L."/>
            <person name="Pitluck S."/>
            <person name="Peters L."/>
            <person name="Mikhailova N."/>
            <person name="Davenport K."/>
            <person name="Detter J.C."/>
            <person name="Han C."/>
            <person name="Tapia R."/>
            <person name="Land M."/>
            <person name="Hauser L."/>
            <person name="Kyrpides N."/>
            <person name="Ivanova N."/>
            <person name="Pagani I."/>
            <person name="Sproer C."/>
            <person name="Anderson I."/>
            <person name="Woyke T."/>
        </authorList>
    </citation>
    <scope>NUCLEOTIDE SEQUENCE</scope>
    <source>
        <strain evidence="3">XH-70</strain>
    </source>
</reference>
<dbReference type="eggNOG" id="arCOG13300">
    <property type="taxonomic scope" value="Archaea"/>
</dbReference>
<sequence length="105" mass="11683">MQESDTETVVEVTAEKNMAIDMATSPEDIKSDFLNVVNNLRRKDPEDVLDNLSKRMSPNDSKEVGSSNGFGNDAATMGKGFAINYIVVMVFIVLFTFFMMAMMMP</sequence>
<dbReference type="OrthoDB" id="350523at2157"/>
<evidence type="ECO:0000313" key="4">
    <source>
        <dbReference type="Proteomes" id="UP000010846"/>
    </source>
</evidence>
<evidence type="ECO:0000256" key="1">
    <source>
        <dbReference type="SAM" id="MobiDB-lite"/>
    </source>
</evidence>
<dbReference type="KEGG" id="hru:Halru_1650"/>
<organism evidence="3 4">
    <name type="scientific">Halovivax ruber (strain DSM 18193 / JCM 13892 / XH-70)</name>
    <dbReference type="NCBI Taxonomy" id="797302"/>
    <lineage>
        <taxon>Archaea</taxon>
        <taxon>Methanobacteriati</taxon>
        <taxon>Methanobacteriota</taxon>
        <taxon>Stenosarchaea group</taxon>
        <taxon>Halobacteria</taxon>
        <taxon>Halobacteriales</taxon>
        <taxon>Natrialbaceae</taxon>
        <taxon>Halovivax</taxon>
    </lineage>
</organism>
<keyword evidence="2" id="KW-0472">Membrane</keyword>
<keyword evidence="4" id="KW-1185">Reference proteome</keyword>
<evidence type="ECO:0000256" key="2">
    <source>
        <dbReference type="SAM" id="Phobius"/>
    </source>
</evidence>
<feature type="region of interest" description="Disordered" evidence="1">
    <location>
        <begin position="50"/>
        <end position="69"/>
    </location>
</feature>
<name>L0IE70_HALRX</name>
<dbReference type="Proteomes" id="UP000010846">
    <property type="component" value="Chromosome"/>
</dbReference>
<proteinExistence type="predicted"/>
<dbReference type="EMBL" id="CP003050">
    <property type="protein sequence ID" value="AGB16257.1"/>
    <property type="molecule type" value="Genomic_DNA"/>
</dbReference>
<protein>
    <submittedName>
        <fullName evidence="3">Uncharacterized protein</fullName>
    </submittedName>
</protein>
<dbReference type="HOGENOM" id="CLU_2230325_0_0_2"/>
<dbReference type="AlphaFoldDB" id="L0IE70"/>
<accession>L0IE70</accession>
<gene>
    <name evidence="3" type="ordered locus">Halru_1650</name>
</gene>
<feature type="compositionally biased region" description="Polar residues" evidence="1">
    <location>
        <begin position="54"/>
        <end position="69"/>
    </location>
</feature>
<evidence type="ECO:0000313" key="3">
    <source>
        <dbReference type="EMBL" id="AGB16257.1"/>
    </source>
</evidence>